<comment type="caution">
    <text evidence="2">The sequence shown here is derived from an EMBL/GenBank/DDBJ whole genome shotgun (WGS) entry which is preliminary data.</text>
</comment>
<accession>A0A553MYB0</accession>
<organism evidence="2 3">
    <name type="scientific">Danionella cerebrum</name>
    <dbReference type="NCBI Taxonomy" id="2873325"/>
    <lineage>
        <taxon>Eukaryota</taxon>
        <taxon>Metazoa</taxon>
        <taxon>Chordata</taxon>
        <taxon>Craniata</taxon>
        <taxon>Vertebrata</taxon>
        <taxon>Euteleostomi</taxon>
        <taxon>Actinopterygii</taxon>
        <taxon>Neopterygii</taxon>
        <taxon>Teleostei</taxon>
        <taxon>Ostariophysi</taxon>
        <taxon>Cypriniformes</taxon>
        <taxon>Danionidae</taxon>
        <taxon>Danioninae</taxon>
        <taxon>Danionella</taxon>
    </lineage>
</organism>
<dbReference type="EMBL" id="SRMA01027202">
    <property type="protein sequence ID" value="TRY58186.1"/>
    <property type="molecule type" value="Genomic_DNA"/>
</dbReference>
<reference evidence="2 3" key="1">
    <citation type="journal article" date="2019" name="Sci. Data">
        <title>Hybrid genome assembly and annotation of Danionella translucida.</title>
        <authorList>
            <person name="Kadobianskyi M."/>
            <person name="Schulze L."/>
            <person name="Schuelke M."/>
            <person name="Judkewitz B."/>
        </authorList>
    </citation>
    <scope>NUCLEOTIDE SEQUENCE [LARGE SCALE GENOMIC DNA]</scope>
    <source>
        <strain evidence="2 3">Bolton</strain>
    </source>
</reference>
<gene>
    <name evidence="2" type="ORF">DNTS_017402</name>
</gene>
<dbReference type="PANTHER" id="PTHR31075:SF2">
    <property type="entry name" value="CENTROSOMAL PROTEIN OF 85 KDA-LIKE"/>
    <property type="match status" value="1"/>
</dbReference>
<sequence length="185" mass="19710">MTTSLICGGGRSQRPPAVIAFLRGALRSHPRDAAASESQNLPLICFLFLVGSRVLSRLVVLGLSVWRVKGTAMWARNDFEEGFDAYKTGSSTSSPGWVPGCDSSWQASSTATSITNRGRRHSATSDSGDTGIGTSCSDSVEGSSYVMLCVGRCHLAVEGSVLLVGNVSRLDYRPRINIEVPNDLL</sequence>
<feature type="region of interest" description="Disordered" evidence="1">
    <location>
        <begin position="111"/>
        <end position="133"/>
    </location>
</feature>
<dbReference type="InterPro" id="IPR040210">
    <property type="entry name" value="Cep85/Cep85L"/>
</dbReference>
<dbReference type="Proteomes" id="UP000316079">
    <property type="component" value="Unassembled WGS sequence"/>
</dbReference>
<name>A0A553MYB0_9TELE</name>
<dbReference type="OrthoDB" id="5972981at2759"/>
<evidence type="ECO:0000313" key="2">
    <source>
        <dbReference type="EMBL" id="TRY58186.1"/>
    </source>
</evidence>
<proteinExistence type="predicted"/>
<dbReference type="AlphaFoldDB" id="A0A553MYB0"/>
<evidence type="ECO:0000256" key="1">
    <source>
        <dbReference type="SAM" id="MobiDB-lite"/>
    </source>
</evidence>
<feature type="compositionally biased region" description="Polar residues" evidence="1">
    <location>
        <begin position="124"/>
        <end position="133"/>
    </location>
</feature>
<dbReference type="GO" id="GO:0005813">
    <property type="term" value="C:centrosome"/>
    <property type="evidence" value="ECO:0007669"/>
    <property type="project" value="TreeGrafter"/>
</dbReference>
<dbReference type="PANTHER" id="PTHR31075">
    <property type="entry name" value="CENTROSOMAL PROTEIN OF 85 KDA"/>
    <property type="match status" value="1"/>
</dbReference>
<protein>
    <submittedName>
        <fullName evidence="2">Uncharacterized protein</fullName>
    </submittedName>
</protein>
<evidence type="ECO:0000313" key="3">
    <source>
        <dbReference type="Proteomes" id="UP000316079"/>
    </source>
</evidence>
<keyword evidence="3" id="KW-1185">Reference proteome</keyword>